<dbReference type="Proteomes" id="UP001387215">
    <property type="component" value="Unassembled WGS sequence"/>
</dbReference>
<organism evidence="1 2">
    <name type="scientific">Lysobacter firmicutimachus</name>
    <dbReference type="NCBI Taxonomy" id="1792846"/>
    <lineage>
        <taxon>Bacteria</taxon>
        <taxon>Pseudomonadati</taxon>
        <taxon>Pseudomonadota</taxon>
        <taxon>Gammaproteobacteria</taxon>
        <taxon>Lysobacterales</taxon>
        <taxon>Lysobacteraceae</taxon>
        <taxon>Lysobacter</taxon>
    </lineage>
</organism>
<protein>
    <submittedName>
        <fullName evidence="1">Uncharacterized protein</fullName>
    </submittedName>
</protein>
<evidence type="ECO:0000313" key="2">
    <source>
        <dbReference type="Proteomes" id="UP001387215"/>
    </source>
</evidence>
<evidence type="ECO:0000313" key="1">
    <source>
        <dbReference type="EMBL" id="MEI2454559.1"/>
    </source>
</evidence>
<dbReference type="EMBL" id="JBANDL010000002">
    <property type="protein sequence ID" value="MEI2454559.1"/>
    <property type="molecule type" value="Genomic_DNA"/>
</dbReference>
<comment type="caution">
    <text evidence="1">The sequence shown here is derived from an EMBL/GenBank/DDBJ whole genome shotgun (WGS) entry which is preliminary data.</text>
</comment>
<accession>A0ABU8D0L2</accession>
<proteinExistence type="predicted"/>
<dbReference type="RefSeq" id="WP_336131460.1">
    <property type="nucleotide sequence ID" value="NZ_JBANDL010000002.1"/>
</dbReference>
<keyword evidence="2" id="KW-1185">Reference proteome</keyword>
<gene>
    <name evidence="1" type="ORF">V2J18_07685</name>
</gene>
<name>A0ABU8D0L2_9GAMM</name>
<reference evidence="1 2" key="1">
    <citation type="submission" date="2024-02" db="EMBL/GenBank/DDBJ databases">
        <title>Lysobacter Genome Sequencing and Mining.</title>
        <authorList>
            <person name="Bierman J."/>
            <person name="Walker M.C."/>
        </authorList>
    </citation>
    <scope>NUCLEOTIDE SEQUENCE [LARGE SCALE GENOMIC DNA]</scope>
    <source>
        <strain evidence="1 2">PB6250</strain>
    </source>
</reference>
<sequence>MRKFTVGEVEGTVIRYNPIRGMFVVEVVEYGEYMVFELLDSVDIELGNIIAGDLRALGSVELRHLQAGRMFSAYGQSGPSSKQAALRLIS</sequence>